<accession>A0A1G4IFC5</accession>
<name>A0A1G4IFC5_TRYEQ</name>
<dbReference type="AlphaFoldDB" id="A0A1G4IFC5"/>
<sequence length="372" mass="40814">MRTFLAPTFPRWCGLFAKSPVLLMSISETGLQSAFRRACAEEGVDLREGLPEDVLAAVIAAPGQVTVEEARAQLNSSTSFRVDAGLVHLTADGAREQSQMETMLLKLATKIPPTGVSGAQFRAILEDEAPHFQPSAVGALSLKEAVQRYPRLFDVETDTTGKWFVRPAGVGKDGRASVGKNSGPISIINFCSERALMGNQADYVPLHVAMREESVASEGVLRDLVDSEELSKQLQIRFSVRLRPKRPVTNAFCFVDGDEIGLEAVDAIWKEMNLSDKSTRLVARQPTSRKHNSSDIVAPADMPTYAVVERKARELSLTQSVVLQDVIYMCSLRQFSLYADHIAKLNAFPDADVYVCCPSKVKLVAQKQFVPL</sequence>
<dbReference type="Proteomes" id="UP000195570">
    <property type="component" value="Unassembled WGS sequence"/>
</dbReference>
<proteinExistence type="predicted"/>
<protein>
    <submittedName>
        <fullName evidence="1">mRNA processing protein, putative</fullName>
    </submittedName>
</protein>
<dbReference type="CDD" id="cd23743">
    <property type="entry name" value="RESC18"/>
    <property type="match status" value="1"/>
</dbReference>
<dbReference type="EMBL" id="CZPT02001561">
    <property type="protein sequence ID" value="SCU71060.1"/>
    <property type="molecule type" value="Genomic_DNA"/>
</dbReference>
<organism evidence="1 2">
    <name type="scientific">Trypanosoma equiperdum</name>
    <dbReference type="NCBI Taxonomy" id="5694"/>
    <lineage>
        <taxon>Eukaryota</taxon>
        <taxon>Discoba</taxon>
        <taxon>Euglenozoa</taxon>
        <taxon>Kinetoplastea</taxon>
        <taxon>Metakinetoplastina</taxon>
        <taxon>Trypanosomatida</taxon>
        <taxon>Trypanosomatidae</taxon>
        <taxon>Trypanosoma</taxon>
    </lineage>
</organism>
<gene>
    <name evidence="1" type="ORF">TEOVI_000264000</name>
</gene>
<dbReference type="VEuPathDB" id="TriTrypDB:TEOVI_000264000"/>
<dbReference type="RefSeq" id="XP_067081780.1">
    <property type="nucleotide sequence ID" value="XM_067225679.1"/>
</dbReference>
<comment type="caution">
    <text evidence="1">The sequence shown here is derived from an EMBL/GenBank/DDBJ whole genome shotgun (WGS) entry which is preliminary data.</text>
</comment>
<reference evidence="1" key="1">
    <citation type="submission" date="2016-09" db="EMBL/GenBank/DDBJ databases">
        <authorList>
            <person name="Hebert L."/>
            <person name="Moumen B."/>
        </authorList>
    </citation>
    <scope>NUCLEOTIDE SEQUENCE [LARGE SCALE GENOMIC DNA]</scope>
    <source>
        <strain evidence="1">OVI</strain>
    </source>
</reference>
<evidence type="ECO:0000313" key="2">
    <source>
        <dbReference type="Proteomes" id="UP000195570"/>
    </source>
</evidence>
<keyword evidence="2" id="KW-1185">Reference proteome</keyword>
<evidence type="ECO:0000313" key="1">
    <source>
        <dbReference type="EMBL" id="SCU71060.1"/>
    </source>
</evidence>
<dbReference type="GeneID" id="92376580"/>